<dbReference type="AlphaFoldDB" id="A0ABD5NWY3"/>
<evidence type="ECO:0000256" key="1">
    <source>
        <dbReference type="SAM" id="MobiDB-lite"/>
    </source>
</evidence>
<accession>A0ABD5NWY3</accession>
<feature type="region of interest" description="Disordered" evidence="1">
    <location>
        <begin position="1"/>
        <end position="21"/>
    </location>
</feature>
<protein>
    <submittedName>
        <fullName evidence="2">Uncharacterized protein</fullName>
    </submittedName>
</protein>
<proteinExistence type="predicted"/>
<dbReference type="GeneID" id="71854748"/>
<gene>
    <name evidence="2" type="ORF">ACFOZ7_05605</name>
</gene>
<dbReference type="RefSeq" id="WP_246966980.1">
    <property type="nucleotide sequence ID" value="NZ_CP095397.1"/>
</dbReference>
<evidence type="ECO:0000313" key="2">
    <source>
        <dbReference type="EMBL" id="MFC4246472.1"/>
    </source>
</evidence>
<organism evidence="2 3">
    <name type="scientific">Natribaculum luteum</name>
    <dbReference type="NCBI Taxonomy" id="1586232"/>
    <lineage>
        <taxon>Archaea</taxon>
        <taxon>Methanobacteriati</taxon>
        <taxon>Methanobacteriota</taxon>
        <taxon>Stenosarchaea group</taxon>
        <taxon>Halobacteria</taxon>
        <taxon>Halobacteriales</taxon>
        <taxon>Natrialbaceae</taxon>
        <taxon>Natribaculum</taxon>
    </lineage>
</organism>
<reference evidence="2 3" key="1">
    <citation type="journal article" date="2014" name="Int. J. Syst. Evol. Microbiol.">
        <title>Complete genome sequence of Corynebacterium casei LMG S-19264T (=DSM 44701T), isolated from a smear-ripened cheese.</title>
        <authorList>
            <consortium name="US DOE Joint Genome Institute (JGI-PGF)"/>
            <person name="Walter F."/>
            <person name="Albersmeier A."/>
            <person name="Kalinowski J."/>
            <person name="Ruckert C."/>
        </authorList>
    </citation>
    <scope>NUCLEOTIDE SEQUENCE [LARGE SCALE GENOMIC DNA]</scope>
    <source>
        <strain evidence="2 3">IBRC-M 10912</strain>
    </source>
</reference>
<feature type="compositionally biased region" description="Basic and acidic residues" evidence="1">
    <location>
        <begin position="1"/>
        <end position="11"/>
    </location>
</feature>
<evidence type="ECO:0000313" key="3">
    <source>
        <dbReference type="Proteomes" id="UP001595821"/>
    </source>
</evidence>
<name>A0ABD5NWY3_9EURY</name>
<dbReference type="Proteomes" id="UP001595821">
    <property type="component" value="Unassembled WGS sequence"/>
</dbReference>
<dbReference type="EMBL" id="JBHSDJ010000013">
    <property type="protein sequence ID" value="MFC4246472.1"/>
    <property type="molecule type" value="Genomic_DNA"/>
</dbReference>
<comment type="caution">
    <text evidence="2">The sequence shown here is derived from an EMBL/GenBank/DDBJ whole genome shotgun (WGS) entry which is preliminary data.</text>
</comment>
<sequence length="68" mass="7789">MAFRQKLRESPHYQSAEDVAEQAQEAATAAEAVAPVVQLEKTDVQMWADVFTVVLLFLIWRELRRRGS</sequence>